<keyword evidence="1" id="KW-0812">Transmembrane</keyword>
<accession>A0A2M4D525</accession>
<organism evidence="2">
    <name type="scientific">Anopheles darlingi</name>
    <name type="common">Mosquito</name>
    <dbReference type="NCBI Taxonomy" id="43151"/>
    <lineage>
        <taxon>Eukaryota</taxon>
        <taxon>Metazoa</taxon>
        <taxon>Ecdysozoa</taxon>
        <taxon>Arthropoda</taxon>
        <taxon>Hexapoda</taxon>
        <taxon>Insecta</taxon>
        <taxon>Pterygota</taxon>
        <taxon>Neoptera</taxon>
        <taxon>Endopterygota</taxon>
        <taxon>Diptera</taxon>
        <taxon>Nematocera</taxon>
        <taxon>Culicoidea</taxon>
        <taxon>Culicidae</taxon>
        <taxon>Anophelinae</taxon>
        <taxon>Anopheles</taxon>
    </lineage>
</organism>
<keyword evidence="1" id="KW-1133">Transmembrane helix</keyword>
<evidence type="ECO:0000313" key="2">
    <source>
        <dbReference type="EMBL" id="MBW72611.1"/>
    </source>
</evidence>
<evidence type="ECO:0000256" key="1">
    <source>
        <dbReference type="SAM" id="Phobius"/>
    </source>
</evidence>
<dbReference type="AlphaFoldDB" id="A0A2M4D525"/>
<dbReference type="EMBL" id="GGFL01008433">
    <property type="protein sequence ID" value="MBW72611.1"/>
    <property type="molecule type" value="Transcribed_RNA"/>
</dbReference>
<keyword evidence="1" id="KW-0472">Membrane</keyword>
<name>A0A2M4D525_ANODA</name>
<reference evidence="2" key="1">
    <citation type="submission" date="2018-01" db="EMBL/GenBank/DDBJ databases">
        <title>An insight into the sialome of Amazonian anophelines.</title>
        <authorList>
            <person name="Ribeiro J.M."/>
            <person name="Scarpassa V."/>
            <person name="Calvo E."/>
        </authorList>
    </citation>
    <scope>NUCLEOTIDE SEQUENCE</scope>
</reference>
<proteinExistence type="predicted"/>
<feature type="transmembrane region" description="Helical" evidence="1">
    <location>
        <begin position="60"/>
        <end position="83"/>
    </location>
</feature>
<sequence>MHQFVIFAGVSGVCVFCLFFVSVLLCSSGVVPLDCANPTSLQSCVCVVARLLIRLRYKSLLSFGVCSLHPLFGSSSILLFCLYSHRVSI</sequence>
<feature type="transmembrane region" description="Helical" evidence="1">
    <location>
        <begin position="7"/>
        <end position="31"/>
    </location>
</feature>
<protein>
    <submittedName>
        <fullName evidence="2">Uncharacterized protein</fullName>
    </submittedName>
</protein>